<reference evidence="8 9" key="1">
    <citation type="submission" date="2019-02" db="EMBL/GenBank/DDBJ databases">
        <authorList>
            <consortium name="Pathogen Informatics"/>
        </authorList>
    </citation>
    <scope>NUCLEOTIDE SEQUENCE [LARGE SCALE GENOMIC DNA]</scope>
    <source>
        <strain evidence="8 9">3012STDY6756503</strain>
    </source>
</reference>
<feature type="domain" description="Luciferase-like" evidence="7">
    <location>
        <begin position="44"/>
        <end position="387"/>
    </location>
</feature>
<dbReference type="InterPro" id="IPR011251">
    <property type="entry name" value="Luciferase-like_dom"/>
</dbReference>
<dbReference type="Pfam" id="PF00296">
    <property type="entry name" value="Bac_luciferase"/>
    <property type="match status" value="1"/>
</dbReference>
<evidence type="ECO:0000256" key="3">
    <source>
        <dbReference type="ARBA" id="ARBA00023002"/>
    </source>
</evidence>
<evidence type="ECO:0000256" key="4">
    <source>
        <dbReference type="ARBA" id="ARBA00023033"/>
    </source>
</evidence>
<feature type="binding site" evidence="6">
    <location>
        <position position="226"/>
    </location>
    <ligand>
        <name>FMN</name>
        <dbReference type="ChEBI" id="CHEBI:58210"/>
    </ligand>
</feature>
<dbReference type="EMBL" id="CAACYD010000006">
    <property type="protein sequence ID" value="VFA88255.1"/>
    <property type="molecule type" value="Genomic_DNA"/>
</dbReference>
<feature type="binding site" evidence="6">
    <location>
        <position position="152"/>
    </location>
    <ligand>
        <name>FMN</name>
        <dbReference type="ChEBI" id="CHEBI:58210"/>
    </ligand>
</feature>
<dbReference type="SUPFAM" id="SSF51679">
    <property type="entry name" value="Bacterial luciferase-like"/>
    <property type="match status" value="1"/>
</dbReference>
<dbReference type="InterPro" id="IPR016215">
    <property type="entry name" value="NTA_MOA"/>
</dbReference>
<dbReference type="InterPro" id="IPR036661">
    <property type="entry name" value="Luciferase-like_sf"/>
</dbReference>
<dbReference type="AlphaFoldDB" id="A0ABD7V1Y1"/>
<dbReference type="EC" id="1.14.14.10" evidence="8"/>
<dbReference type="Gene3D" id="3.20.20.30">
    <property type="entry name" value="Luciferase-like domain"/>
    <property type="match status" value="1"/>
</dbReference>
<dbReference type="InterPro" id="IPR051260">
    <property type="entry name" value="Diverse_substr_monoxygenases"/>
</dbReference>
<sequence length="459" mass="50275">MTSSHQGTRVASGEQLVLATLIGGVGNHVGAWRRLNSRVEEKYDLSLFTDVVRWAESAKLHAVFLADTVRLDAESLRTQPFAGLEPVTLLSALAAVTEHIGLIGSISTTFSEPYNVARQLASLDHLSRGRAGWNLVTSAYGEENFGVELPPHAERYERGAEFAQVLCELFDSWDADAIRIDREAGVYADPDRVHRIDHRGKHFSVQGPLNVARPPQGRPIIAQAGSSDHGQAVGARYADLVFTTGRTTVEDGARFYRSLKTRVVAAGRSADEVKVLPGVSPIIGETEAQARAFEKELNGYIDFDDGRVRLSRQLAGIDLSDLELDEPIPAERLPAESAVQGRRSRYGVYLDLIAEGWTLRRLIEWEVSSAGHFVPVGDPEQIADLLLGRFEAHSADGYILLPSFLPEGLQLLTDAVVPILQERGAFHTEYADGDLRDSLGLPPVVSSRDRDLVDARSRS</sequence>
<dbReference type="NCBIfam" id="TIGR03860">
    <property type="entry name" value="FMN_nitrolo"/>
    <property type="match status" value="1"/>
</dbReference>
<feature type="binding site" evidence="6">
    <location>
        <position position="67"/>
    </location>
    <ligand>
        <name>FMN</name>
        <dbReference type="ChEBI" id="CHEBI:58210"/>
    </ligand>
</feature>
<keyword evidence="1 6" id="KW-0285">Flavoprotein</keyword>
<keyword evidence="4 8" id="KW-0503">Monooxygenase</keyword>
<evidence type="ECO:0000313" key="9">
    <source>
        <dbReference type="Proteomes" id="UP000360750"/>
    </source>
</evidence>
<keyword evidence="3 8" id="KW-0560">Oxidoreductase</keyword>
<dbReference type="GeneID" id="60749808"/>
<dbReference type="PANTHER" id="PTHR30011:SF16">
    <property type="entry name" value="C2H2 FINGER DOMAIN TRANSCRIPTION FACTOR (EUROFUNG)-RELATED"/>
    <property type="match status" value="1"/>
</dbReference>
<dbReference type="PIRSF" id="PIRSF000337">
    <property type="entry name" value="NTA_MOA"/>
    <property type="match status" value="1"/>
</dbReference>
<accession>A0ABD7V1Y1</accession>
<feature type="binding site" evidence="6">
    <location>
        <position position="156"/>
    </location>
    <ligand>
        <name>FMN</name>
        <dbReference type="ChEBI" id="CHEBI:58210"/>
    </ligand>
</feature>
<evidence type="ECO:0000313" key="8">
    <source>
        <dbReference type="EMBL" id="VFA88255.1"/>
    </source>
</evidence>
<comment type="caution">
    <text evidence="8">The sequence shown here is derived from an EMBL/GenBank/DDBJ whole genome shotgun (WGS) entry which is preliminary data.</text>
</comment>
<evidence type="ECO:0000256" key="6">
    <source>
        <dbReference type="PIRSR" id="PIRSR000337-1"/>
    </source>
</evidence>
<dbReference type="RefSeq" id="WP_131734059.1">
    <property type="nucleotide sequence ID" value="NZ_CAACYD010000006.1"/>
</dbReference>
<organism evidence="8 9">
    <name type="scientific">Gordonia paraffinivorans</name>
    <dbReference type="NCBI Taxonomy" id="175628"/>
    <lineage>
        <taxon>Bacteria</taxon>
        <taxon>Bacillati</taxon>
        <taxon>Actinomycetota</taxon>
        <taxon>Actinomycetes</taxon>
        <taxon>Mycobacteriales</taxon>
        <taxon>Gordoniaceae</taxon>
        <taxon>Gordonia</taxon>
    </lineage>
</organism>
<dbReference type="CDD" id="cd01095">
    <property type="entry name" value="Nitrilotriacetate_monoxgenase"/>
    <property type="match status" value="1"/>
</dbReference>
<keyword evidence="2 6" id="KW-0288">FMN</keyword>
<evidence type="ECO:0000256" key="5">
    <source>
        <dbReference type="ARBA" id="ARBA00033748"/>
    </source>
</evidence>
<gene>
    <name evidence="8" type="primary">ntaA_2</name>
    <name evidence="8" type="ORF">NCTC8139_01798</name>
</gene>
<name>A0ABD7V1Y1_9ACTN</name>
<evidence type="ECO:0000256" key="1">
    <source>
        <dbReference type="ARBA" id="ARBA00022630"/>
    </source>
</evidence>
<dbReference type="PANTHER" id="PTHR30011">
    <property type="entry name" value="ALKANESULFONATE MONOOXYGENASE-RELATED"/>
    <property type="match status" value="1"/>
</dbReference>
<comment type="similarity">
    <text evidence="5">Belongs to the NtaA/SnaA/DszA monooxygenase family.</text>
</comment>
<evidence type="ECO:0000256" key="2">
    <source>
        <dbReference type="ARBA" id="ARBA00022643"/>
    </source>
</evidence>
<evidence type="ECO:0000259" key="7">
    <source>
        <dbReference type="Pfam" id="PF00296"/>
    </source>
</evidence>
<feature type="binding site" evidence="6">
    <location>
        <position position="227"/>
    </location>
    <ligand>
        <name>FMN</name>
        <dbReference type="ChEBI" id="CHEBI:58210"/>
    </ligand>
</feature>
<protein>
    <submittedName>
        <fullName evidence="8">Nitrilotriacetate monooxygenase component A</fullName>
        <ecNumber evidence="8">1.14.14.10</ecNumber>
    </submittedName>
</protein>
<dbReference type="Proteomes" id="UP000360750">
    <property type="component" value="Unassembled WGS sequence"/>
</dbReference>
<proteinExistence type="inferred from homology"/>
<dbReference type="GO" id="GO:0018529">
    <property type="term" value="F:nitrilotriacetate monooxygenase activity"/>
    <property type="evidence" value="ECO:0007669"/>
    <property type="project" value="UniProtKB-EC"/>
</dbReference>